<name>A0A240EQP2_9VIBR</name>
<proteinExistence type="predicted"/>
<organism evidence="2 3">
    <name type="scientific">Vibrio thalassae</name>
    <dbReference type="NCBI Taxonomy" id="1243014"/>
    <lineage>
        <taxon>Bacteria</taxon>
        <taxon>Pseudomonadati</taxon>
        <taxon>Pseudomonadota</taxon>
        <taxon>Gammaproteobacteria</taxon>
        <taxon>Vibrionales</taxon>
        <taxon>Vibrionaceae</taxon>
        <taxon>Vibrio</taxon>
    </lineage>
</organism>
<dbReference type="AlphaFoldDB" id="A0A240EQP2"/>
<reference evidence="3" key="1">
    <citation type="submission" date="2016-06" db="EMBL/GenBank/DDBJ databases">
        <authorList>
            <person name="Rodrigo-Torres L."/>
            <person name="Arahal R.D."/>
            <person name="Lucena T."/>
        </authorList>
    </citation>
    <scope>NUCLEOTIDE SEQUENCE [LARGE SCALE GENOMIC DNA]</scope>
    <source>
        <strain evidence="3">CECT8203</strain>
    </source>
</reference>
<evidence type="ECO:0000256" key="1">
    <source>
        <dbReference type="SAM" id="MobiDB-lite"/>
    </source>
</evidence>
<feature type="region of interest" description="Disordered" evidence="1">
    <location>
        <begin position="55"/>
        <end position="84"/>
    </location>
</feature>
<accession>A0A240EQP2</accession>
<dbReference type="Proteomes" id="UP000219336">
    <property type="component" value="Unassembled WGS sequence"/>
</dbReference>
<sequence length="84" mass="9368">MGVYNLTQVNTEPGNEATCPFSPPAGWLGSAQDYVKLMRQRYTDQAFSQLMGAAARMSKSLGEEHEYKTTPSQSNGRRRSHKKS</sequence>
<keyword evidence="3" id="KW-1185">Reference proteome</keyword>
<protein>
    <submittedName>
        <fullName evidence="2">Uncharacterized protein</fullName>
    </submittedName>
</protein>
<evidence type="ECO:0000313" key="2">
    <source>
        <dbReference type="EMBL" id="SNX50928.1"/>
    </source>
</evidence>
<gene>
    <name evidence="2" type="ORF">VTH8203_04604</name>
</gene>
<dbReference type="EMBL" id="OANU01000189">
    <property type="protein sequence ID" value="SNX50928.1"/>
    <property type="molecule type" value="Genomic_DNA"/>
</dbReference>
<evidence type="ECO:0000313" key="3">
    <source>
        <dbReference type="Proteomes" id="UP000219336"/>
    </source>
</evidence>